<keyword evidence="3" id="KW-1185">Reference proteome</keyword>
<dbReference type="RefSeq" id="WP_321550734.1">
    <property type="nucleotide sequence ID" value="NZ_JAXIVS010000017.1"/>
</dbReference>
<dbReference type="SUPFAM" id="SSF158855">
    <property type="entry name" value="Lipase chaperone-like"/>
    <property type="match status" value="1"/>
</dbReference>
<comment type="caution">
    <text evidence="2">The sequence shown here is derived from an EMBL/GenBank/DDBJ whole genome shotgun (WGS) entry which is preliminary data.</text>
</comment>
<name>A0ABU5HFH8_9BACT</name>
<proteinExistence type="predicted"/>
<dbReference type="Proteomes" id="UP001291309">
    <property type="component" value="Unassembled WGS sequence"/>
</dbReference>
<feature type="region of interest" description="Disordered" evidence="1">
    <location>
        <begin position="43"/>
        <end position="84"/>
    </location>
</feature>
<gene>
    <name evidence="2" type="ORF">SYV04_36870</name>
</gene>
<sequence length="364" mass="41185">MESRTKMMLGGAAAVLGLLAGVFLFSRSPAPEAPVASAPVSAAPSVRASPSPPPVAPASAVGTAPVATEEPPAGTEELSGDPEQDLDKLAAAVRSRYGTRLHEPYIQVKLLEELMRYFQKRSPDRWQEELLAFLKKAFPERYEELATMLRNRVDYEKWVKDNDAYLRGLNDRERRAAIWDTRNRLFGKEAAERIWASELKNHAIADTLAALDAKQDANLQQKLETYKQRLHEIHGEQTEAYLERHRQETMNRFLDLSSVQRELTGMSPEARSQSLRAIRQGMGLDEEALKRWDALDQTRDMRWQSGAAYMAERESLAKQLSGPALEAKLQELRARFFGAEAEVIGQEEASGFFRYDRPRQWGRN</sequence>
<dbReference type="EMBL" id="JAXIVS010000017">
    <property type="protein sequence ID" value="MDY7232020.1"/>
    <property type="molecule type" value="Genomic_DNA"/>
</dbReference>
<accession>A0ABU5HFH8</accession>
<protein>
    <recommendedName>
        <fullName evidence="4">Lipase modulator</fullName>
    </recommendedName>
</protein>
<organism evidence="2 3">
    <name type="scientific">Hyalangium rubrum</name>
    <dbReference type="NCBI Taxonomy" id="3103134"/>
    <lineage>
        <taxon>Bacteria</taxon>
        <taxon>Pseudomonadati</taxon>
        <taxon>Myxococcota</taxon>
        <taxon>Myxococcia</taxon>
        <taxon>Myxococcales</taxon>
        <taxon>Cystobacterineae</taxon>
        <taxon>Archangiaceae</taxon>
        <taxon>Hyalangium</taxon>
    </lineage>
</organism>
<evidence type="ECO:0000256" key="1">
    <source>
        <dbReference type="SAM" id="MobiDB-lite"/>
    </source>
</evidence>
<evidence type="ECO:0000313" key="3">
    <source>
        <dbReference type="Proteomes" id="UP001291309"/>
    </source>
</evidence>
<evidence type="ECO:0000313" key="2">
    <source>
        <dbReference type="EMBL" id="MDY7232020.1"/>
    </source>
</evidence>
<evidence type="ECO:0008006" key="4">
    <source>
        <dbReference type="Google" id="ProtNLM"/>
    </source>
</evidence>
<feature type="compositionally biased region" description="Low complexity" evidence="1">
    <location>
        <begin position="57"/>
        <end position="67"/>
    </location>
</feature>
<reference evidence="2 3" key="1">
    <citation type="submission" date="2023-12" db="EMBL/GenBank/DDBJ databases">
        <title>the genome sequence of Hyalangium sp. s54d21.</title>
        <authorList>
            <person name="Zhang X."/>
        </authorList>
    </citation>
    <scope>NUCLEOTIDE SEQUENCE [LARGE SCALE GENOMIC DNA]</scope>
    <source>
        <strain evidence="3">s54d21</strain>
    </source>
</reference>